<keyword evidence="2" id="KW-0812">Transmembrane</keyword>
<dbReference type="Pfam" id="PF14258">
    <property type="entry name" value="DUF4350"/>
    <property type="match status" value="1"/>
</dbReference>
<feature type="domain" description="DUF4350" evidence="3">
    <location>
        <begin position="35"/>
        <end position="215"/>
    </location>
</feature>
<keyword evidence="2" id="KW-0472">Membrane</keyword>
<feature type="transmembrane region" description="Helical" evidence="2">
    <location>
        <begin position="246"/>
        <end position="264"/>
    </location>
</feature>
<keyword evidence="5" id="KW-1185">Reference proteome</keyword>
<comment type="caution">
    <text evidence="4">The sequence shown here is derived from an EMBL/GenBank/DDBJ whole genome shotgun (WGS) entry which is preliminary data.</text>
</comment>
<evidence type="ECO:0000256" key="2">
    <source>
        <dbReference type="SAM" id="Phobius"/>
    </source>
</evidence>
<name>A0A495IC97_9MICO</name>
<evidence type="ECO:0000256" key="1">
    <source>
        <dbReference type="SAM" id="MobiDB-lite"/>
    </source>
</evidence>
<gene>
    <name evidence="4" type="ORF">C8E83_0360</name>
</gene>
<feature type="region of interest" description="Disordered" evidence="1">
    <location>
        <begin position="374"/>
        <end position="398"/>
    </location>
</feature>
<accession>A0A495IC97</accession>
<keyword evidence="2" id="KW-1133">Transmembrane helix</keyword>
<dbReference type="EMBL" id="RBKS01000001">
    <property type="protein sequence ID" value="RKR73270.1"/>
    <property type="molecule type" value="Genomic_DNA"/>
</dbReference>
<reference evidence="4 5" key="1">
    <citation type="submission" date="2018-10" db="EMBL/GenBank/DDBJ databases">
        <title>Sequencing the genomes of 1000 actinobacteria strains.</title>
        <authorList>
            <person name="Klenk H.-P."/>
        </authorList>
    </citation>
    <scope>NUCLEOTIDE SEQUENCE [LARGE SCALE GENOMIC DNA]</scope>
    <source>
        <strain evidence="4 5">DSM 17894</strain>
    </source>
</reference>
<protein>
    <recommendedName>
        <fullName evidence="3">DUF4350 domain-containing protein</fullName>
    </recommendedName>
</protein>
<proteinExistence type="predicted"/>
<evidence type="ECO:0000313" key="4">
    <source>
        <dbReference type="EMBL" id="RKR73270.1"/>
    </source>
</evidence>
<organism evidence="4 5">
    <name type="scientific">Frondihabitans australicus</name>
    <dbReference type="NCBI Taxonomy" id="386892"/>
    <lineage>
        <taxon>Bacteria</taxon>
        <taxon>Bacillati</taxon>
        <taxon>Actinomycetota</taxon>
        <taxon>Actinomycetes</taxon>
        <taxon>Micrococcales</taxon>
        <taxon>Microbacteriaceae</taxon>
        <taxon>Frondihabitans</taxon>
    </lineage>
</organism>
<sequence>MIVVAVVVVIVAIVGAITVTGLASSGAQTLGPTTAAPVGSKALVEVLRREGVTVKVTSTLRQTSRAAAAADGRVTVFAYDPQAILDRSQWASLGSLGDHTVVADAGQDALAALAPGVHEAQDALSSTLTPSCDLPALAKVRTVTGGGYGFTVAPTAADDAGTTSCLPSASGAETSYGLVQVERDGHTTTALGASSALENGVITDHDDAALALTLLGDSPTLIWYLPTLADLPKSGGGTLQSLTPGWVTPAIALLGVAAIVAAFWRGRRLGPLVVENLPVIVRSTETVEGRARLYQRGSSRGHALDQLRIGAIGRLASATGLGSRASVDDVVLRVAALLGVDPRRVHSTLVGVSPGDDRQLVAMSDDLADLEAAALRATRPARPGRPHDPDASPSKGTA</sequence>
<evidence type="ECO:0000313" key="5">
    <source>
        <dbReference type="Proteomes" id="UP000280008"/>
    </source>
</evidence>
<dbReference type="Proteomes" id="UP000280008">
    <property type="component" value="Unassembled WGS sequence"/>
</dbReference>
<evidence type="ECO:0000259" key="3">
    <source>
        <dbReference type="Pfam" id="PF14258"/>
    </source>
</evidence>
<dbReference type="AlphaFoldDB" id="A0A495IC97"/>
<dbReference type="InterPro" id="IPR025646">
    <property type="entry name" value="DUF4350"/>
</dbReference>